<dbReference type="AlphaFoldDB" id="A0AAP8QGB6"/>
<gene>
    <name evidence="1" type="ORF">C4A77_06375</name>
</gene>
<comment type="caution">
    <text evidence="1">The sequence shown here is derived from an EMBL/GenBank/DDBJ whole genome shotgun (WGS) entry which is preliminary data.</text>
</comment>
<dbReference type="Proteomes" id="UP000239759">
    <property type="component" value="Unassembled WGS sequence"/>
</dbReference>
<protein>
    <submittedName>
        <fullName evidence="1">Uncharacterized protein</fullName>
    </submittedName>
</protein>
<accession>A0AAP8QGB6</accession>
<reference evidence="1 2" key="1">
    <citation type="submission" date="2018-02" db="EMBL/GenBank/DDBJ databases">
        <title>Comparative analysis of genomes of three Brevibacillus laterosporus strains producers of potent antimicrobials isolated from silage.</title>
        <authorList>
            <person name="Kojic M."/>
            <person name="Miljkovic M."/>
            <person name="Studholme D."/>
            <person name="Filipic B."/>
        </authorList>
    </citation>
    <scope>NUCLEOTIDE SEQUENCE [LARGE SCALE GENOMIC DNA]</scope>
    <source>
        <strain evidence="1 2">BGSP11</strain>
    </source>
</reference>
<sequence>MFIKFDEYELLELFCKEPIVLHEKETGMYIYSKQDKHGFNLQLYLSVYENVCTLSLTHKNLEDSIFEFELIDVESIRTESDLLIIRQSNSHRDISVKFKPNFSLEIQKFK</sequence>
<evidence type="ECO:0000313" key="1">
    <source>
        <dbReference type="EMBL" id="PPB08909.1"/>
    </source>
</evidence>
<organism evidence="1 2">
    <name type="scientific">Brevibacillus laterosporus</name>
    <name type="common">Bacillus laterosporus</name>
    <dbReference type="NCBI Taxonomy" id="1465"/>
    <lineage>
        <taxon>Bacteria</taxon>
        <taxon>Bacillati</taxon>
        <taxon>Bacillota</taxon>
        <taxon>Bacilli</taxon>
        <taxon>Bacillales</taxon>
        <taxon>Paenibacillaceae</taxon>
        <taxon>Brevibacillus</taxon>
    </lineage>
</organism>
<name>A0AAP8QGB6_BRELA</name>
<evidence type="ECO:0000313" key="2">
    <source>
        <dbReference type="Proteomes" id="UP000239759"/>
    </source>
</evidence>
<dbReference type="RefSeq" id="WP_104031208.1">
    <property type="nucleotide sequence ID" value="NZ_PRKQ01000005.1"/>
</dbReference>
<dbReference type="EMBL" id="PRKQ01000005">
    <property type="protein sequence ID" value="PPB08909.1"/>
    <property type="molecule type" value="Genomic_DNA"/>
</dbReference>
<proteinExistence type="predicted"/>